<dbReference type="AlphaFoldDB" id="A0AAJ0GDU8"/>
<accession>A0AAJ0GDU8</accession>
<dbReference type="Proteomes" id="UP001271007">
    <property type="component" value="Unassembled WGS sequence"/>
</dbReference>
<reference evidence="2" key="1">
    <citation type="submission" date="2023-04" db="EMBL/GenBank/DDBJ databases">
        <title>Black Yeasts Isolated from many extreme environments.</title>
        <authorList>
            <person name="Coleine C."/>
            <person name="Stajich J.E."/>
            <person name="Selbmann L."/>
        </authorList>
    </citation>
    <scope>NUCLEOTIDE SEQUENCE</scope>
    <source>
        <strain evidence="2">CCFEE 5312</strain>
    </source>
</reference>
<feature type="compositionally biased region" description="Low complexity" evidence="1">
    <location>
        <begin position="125"/>
        <end position="140"/>
    </location>
</feature>
<proteinExistence type="predicted"/>
<evidence type="ECO:0000313" key="3">
    <source>
        <dbReference type="Proteomes" id="UP001271007"/>
    </source>
</evidence>
<keyword evidence="3" id="KW-1185">Reference proteome</keyword>
<protein>
    <submittedName>
        <fullName evidence="2">Uncharacterized protein</fullName>
    </submittedName>
</protein>
<dbReference type="EMBL" id="JAWDJX010000012">
    <property type="protein sequence ID" value="KAK3054345.1"/>
    <property type="molecule type" value="Genomic_DNA"/>
</dbReference>
<evidence type="ECO:0000256" key="1">
    <source>
        <dbReference type="SAM" id="MobiDB-lite"/>
    </source>
</evidence>
<comment type="caution">
    <text evidence="2">The sequence shown here is derived from an EMBL/GenBank/DDBJ whole genome shotgun (WGS) entry which is preliminary data.</text>
</comment>
<gene>
    <name evidence="2" type="ORF">LTR09_004613</name>
</gene>
<organism evidence="2 3">
    <name type="scientific">Extremus antarcticus</name>
    <dbReference type="NCBI Taxonomy" id="702011"/>
    <lineage>
        <taxon>Eukaryota</taxon>
        <taxon>Fungi</taxon>
        <taxon>Dikarya</taxon>
        <taxon>Ascomycota</taxon>
        <taxon>Pezizomycotina</taxon>
        <taxon>Dothideomycetes</taxon>
        <taxon>Dothideomycetidae</taxon>
        <taxon>Mycosphaerellales</taxon>
        <taxon>Extremaceae</taxon>
        <taxon>Extremus</taxon>
    </lineage>
</organism>
<evidence type="ECO:0000313" key="2">
    <source>
        <dbReference type="EMBL" id="KAK3054345.1"/>
    </source>
</evidence>
<sequence>MSEDQRINVCKTGLDQIYNMLQTAPQNYRNYLALGRSVIAHINSTTFMQQTPRTAEQAWMVAGLQRLAALDDGNRGTIDITAWCSQQWTILHQRDASNVAALRGLGQAWLTRAQPVLAKIHRVDGSSSSSGDSSQRSVKSITSSEDERQNTAATAEAERRSGTQDYVEARGFLQPATEYLERAVAAATEQSMLSGGLLAKTAEAYMSLGNASSPRTNEQYFRRALQLLRAASELEGYTLSRYLQQYLDDYGRLALD</sequence>
<name>A0AAJ0GDU8_9PEZI</name>
<feature type="region of interest" description="Disordered" evidence="1">
    <location>
        <begin position="122"/>
        <end position="162"/>
    </location>
</feature>